<evidence type="ECO:0000313" key="3">
    <source>
        <dbReference type="Proteomes" id="UP000232149"/>
    </source>
</evidence>
<dbReference type="Proteomes" id="UP000232149">
    <property type="component" value="Unassembled WGS sequence"/>
</dbReference>
<dbReference type="Proteomes" id="UP000232188">
    <property type="component" value="Unassembled WGS sequence"/>
</dbReference>
<dbReference type="EMBL" id="NPDV01000024">
    <property type="protein sequence ID" value="PJZ51470.1"/>
    <property type="molecule type" value="Genomic_DNA"/>
</dbReference>
<organism evidence="1 4">
    <name type="scientific">Leptospira adleri</name>
    <dbReference type="NCBI Taxonomy" id="2023186"/>
    <lineage>
        <taxon>Bacteria</taxon>
        <taxon>Pseudomonadati</taxon>
        <taxon>Spirochaetota</taxon>
        <taxon>Spirochaetia</taxon>
        <taxon>Leptospirales</taxon>
        <taxon>Leptospiraceae</taxon>
        <taxon>Leptospira</taxon>
    </lineage>
</organism>
<sequence length="100" mass="11590">MTETLFETNTDLKDESEEVTFRKLLKDDLIEACVKIAKMKKPMAEIARMTKPLGIPYYTVFHVFMGKSNRPEVLEILTELGIPHGRKPIRELREKKIKNG</sequence>
<dbReference type="EMBL" id="NPDU01000027">
    <property type="protein sequence ID" value="PJZ61711.1"/>
    <property type="molecule type" value="Genomic_DNA"/>
</dbReference>
<gene>
    <name evidence="2" type="ORF">CH376_12040</name>
    <name evidence="1" type="ORF">CH380_20160</name>
</gene>
<protein>
    <submittedName>
        <fullName evidence="1">Uncharacterized protein</fullName>
    </submittedName>
</protein>
<accession>A0A2M9YIY2</accession>
<evidence type="ECO:0000313" key="1">
    <source>
        <dbReference type="EMBL" id="PJZ51470.1"/>
    </source>
</evidence>
<evidence type="ECO:0000313" key="2">
    <source>
        <dbReference type="EMBL" id="PJZ61711.1"/>
    </source>
</evidence>
<keyword evidence="3" id="KW-1185">Reference proteome</keyword>
<evidence type="ECO:0000313" key="4">
    <source>
        <dbReference type="Proteomes" id="UP000232188"/>
    </source>
</evidence>
<comment type="caution">
    <text evidence="1">The sequence shown here is derived from an EMBL/GenBank/DDBJ whole genome shotgun (WGS) entry which is preliminary data.</text>
</comment>
<name>A0A2M9YIY2_9LEPT</name>
<reference evidence="3 4" key="1">
    <citation type="submission" date="2017-07" db="EMBL/GenBank/DDBJ databases">
        <title>Leptospira spp. isolated from tropical soils.</title>
        <authorList>
            <person name="Thibeaux R."/>
            <person name="Iraola G."/>
            <person name="Ferres I."/>
            <person name="Bierque E."/>
            <person name="Girault D."/>
            <person name="Soupe-Gilbert M.-E."/>
            <person name="Picardeau M."/>
            <person name="Goarant C."/>
        </authorList>
    </citation>
    <scope>NUCLEOTIDE SEQUENCE [LARGE SCALE GENOMIC DNA]</scope>
    <source>
        <strain evidence="1 4">FH2-B-C1</strain>
        <strain evidence="2 3">FH2-B-D1</strain>
    </source>
</reference>
<dbReference type="RefSeq" id="WP_100787562.1">
    <property type="nucleotide sequence ID" value="NZ_NPDU01000027.1"/>
</dbReference>
<proteinExistence type="predicted"/>
<dbReference type="AlphaFoldDB" id="A0A2M9YIY2"/>